<dbReference type="InterPro" id="IPR000178">
    <property type="entry name" value="TF_IF2_bacterial-like"/>
</dbReference>
<dbReference type="SUPFAM" id="SSF50447">
    <property type="entry name" value="Translation proteins"/>
    <property type="match status" value="2"/>
</dbReference>
<dbReference type="NCBIfam" id="TIGR00231">
    <property type="entry name" value="small_GTP"/>
    <property type="match status" value="1"/>
</dbReference>
<dbReference type="GO" id="GO:0009507">
    <property type="term" value="C:chloroplast"/>
    <property type="evidence" value="ECO:0007669"/>
    <property type="project" value="UniProtKB-SubCell"/>
</dbReference>
<dbReference type="PANTHER" id="PTHR43381">
    <property type="entry name" value="TRANSLATION INITIATION FACTOR IF-2-RELATED"/>
    <property type="match status" value="1"/>
</dbReference>
<dbReference type="FunFam" id="3.40.50.10050:FF:000001">
    <property type="entry name" value="Translation initiation factor IF-2"/>
    <property type="match status" value="1"/>
</dbReference>
<comment type="similarity">
    <text evidence="1 8">Belongs to the TRAFAC class translation factor GTPase superfamily. Classic translation factor GTPase family. IF-2 subfamily.</text>
</comment>
<dbReference type="InterPro" id="IPR009000">
    <property type="entry name" value="Transl_B-barrel_sf"/>
</dbReference>
<evidence type="ECO:0000256" key="2">
    <source>
        <dbReference type="ARBA" id="ARBA00022540"/>
    </source>
</evidence>
<dbReference type="NCBIfam" id="TIGR00487">
    <property type="entry name" value="IF-2"/>
    <property type="match status" value="1"/>
</dbReference>
<evidence type="ECO:0000256" key="7">
    <source>
        <dbReference type="ARBA" id="ARBA00044105"/>
    </source>
</evidence>
<dbReference type="GO" id="GO:0005525">
    <property type="term" value="F:GTP binding"/>
    <property type="evidence" value="ECO:0007669"/>
    <property type="project" value="UniProtKB-KW"/>
</dbReference>
<keyword evidence="4 8" id="KW-0648">Protein biosynthesis</keyword>
<dbReference type="AlphaFoldDB" id="A0A345U6N0"/>
<dbReference type="InterPro" id="IPR023115">
    <property type="entry name" value="TIF_IF2_dom3"/>
</dbReference>
<dbReference type="SUPFAM" id="SSF52156">
    <property type="entry name" value="Initiation factor IF2/eIF5b, domain 3"/>
    <property type="match status" value="1"/>
</dbReference>
<dbReference type="Pfam" id="PF04760">
    <property type="entry name" value="IF2_N"/>
    <property type="match status" value="1"/>
</dbReference>
<dbReference type="InterPro" id="IPR044145">
    <property type="entry name" value="IF2_II"/>
</dbReference>
<evidence type="ECO:0000256" key="5">
    <source>
        <dbReference type="ARBA" id="ARBA00023134"/>
    </source>
</evidence>
<evidence type="ECO:0000259" key="9">
    <source>
        <dbReference type="PROSITE" id="PS51722"/>
    </source>
</evidence>
<protein>
    <recommendedName>
        <fullName evidence="7 8">Translation initiation factor IF-2, chloroplastic</fullName>
    </recommendedName>
</protein>
<geneLocation type="chloroplast" evidence="10"/>
<evidence type="ECO:0000256" key="8">
    <source>
        <dbReference type="HAMAP-Rule" id="MF_00100"/>
    </source>
</evidence>
<feature type="binding site" evidence="8">
    <location>
        <begin position="252"/>
        <end position="259"/>
    </location>
    <ligand>
        <name>GTP</name>
        <dbReference type="ChEBI" id="CHEBI:37565"/>
    </ligand>
</feature>
<dbReference type="PROSITE" id="PS51722">
    <property type="entry name" value="G_TR_2"/>
    <property type="match status" value="1"/>
</dbReference>
<accession>A0A345U6N0</accession>
<keyword evidence="3 8" id="KW-0547">Nucleotide-binding</keyword>
<dbReference type="Gene3D" id="2.40.30.10">
    <property type="entry name" value="Translation factors"/>
    <property type="match status" value="2"/>
</dbReference>
<dbReference type="InterPro" id="IPR006847">
    <property type="entry name" value="IF2_N"/>
</dbReference>
<dbReference type="CDD" id="cd03692">
    <property type="entry name" value="mtIF2_IVc"/>
    <property type="match status" value="1"/>
</dbReference>
<keyword evidence="5 8" id="KW-0342">GTP-binding</keyword>
<feature type="binding site" evidence="8">
    <location>
        <begin position="302"/>
        <end position="306"/>
    </location>
    <ligand>
        <name>GTP</name>
        <dbReference type="ChEBI" id="CHEBI:37565"/>
    </ligand>
</feature>
<sequence>MLLNYNYFVDFHLCVSTKNENAFLLENPKFIGSFKFLDIQSDQDFKSSLEIKSSVKNSEFNLKFDKKTKNVFKQDNKIKLKKKKADSIDLYQDHIFKKKNKSKVIVHNQDDLNNVVTESIKSNKQKKKEKAKKKLNVNIDNSHIEAIKSTNINLDTNNENKSVIIDGPLSIEELSIRLQIPPEEIITSLFLQGISVTVNKIVDVSIATQVAQKYNFTVFNQNRKLESVQPDKLQEINSSTSINRAPIITILGHVDHGKTTLLDAIRNTHFASQEIGGITQSINAYEVNWHCNSLDKKLIFIDTPGHEAFSSMRLRCAQITDLVILIVAADDGLKPQTIEAIDYILSKKLPCIVAINKIDKTDINIPRVSEQLANHNILSKDWGGNILFVEISALKKINIDKLLTAICTLVESIHLKADPSQLAQGIILEAYVNKTKGKVVNVVILNGTLKVGDTVVSGNAYGRVKKIINSMGHDLAIAEPSSILQVLGFHAIPKAGRYFHVVSNEKEAKRLIAENASSSIIDNTKNLLNSNIKLYNYNNKTNIKNLNLIIKADTQGTIDAIIHSFVQIPQSKIKLNILTSSLGVVSSTDIDLAYNAQALIIAFNINISTNILNIAEKLNVRLCKFFIIYDLIDYIRNYMLDLIDPEYDKLLIGQAKVQTTFSINKGIVAGCIVESGKLKKNALINVYRSDQLIYEGIISSLKQVKDDVNEVIIGNECGVMCADYNLWQSQDLIEVYELYEKPKIL</sequence>
<proteinExistence type="inferred from homology"/>
<organism evidence="10">
    <name type="scientific">Gracilaria caudata</name>
    <dbReference type="NCBI Taxonomy" id="2572395"/>
    <lineage>
        <taxon>Eukaryota</taxon>
        <taxon>Rhodophyta</taxon>
        <taxon>Florideophyceae</taxon>
        <taxon>Rhodymeniophycidae</taxon>
        <taxon>Gracilariales</taxon>
        <taxon>Gracilariaceae</taxon>
        <taxon>Gracilaria</taxon>
    </lineage>
</organism>
<dbReference type="InterPro" id="IPR000795">
    <property type="entry name" value="T_Tr_GTP-bd_dom"/>
</dbReference>
<keyword evidence="10" id="KW-0934">Plastid</keyword>
<dbReference type="HAMAP" id="MF_00100_B">
    <property type="entry name" value="IF_2_B"/>
    <property type="match status" value="1"/>
</dbReference>
<dbReference type="SUPFAM" id="SSF52540">
    <property type="entry name" value="P-loop containing nucleoside triphosphate hydrolases"/>
    <property type="match status" value="1"/>
</dbReference>
<feature type="binding site" evidence="8">
    <location>
        <begin position="356"/>
        <end position="359"/>
    </location>
    <ligand>
        <name>GTP</name>
        <dbReference type="ChEBI" id="CHEBI:37565"/>
    </ligand>
</feature>
<dbReference type="Pfam" id="PF11987">
    <property type="entry name" value="IF-2"/>
    <property type="match status" value="1"/>
</dbReference>
<evidence type="ECO:0000256" key="4">
    <source>
        <dbReference type="ARBA" id="ARBA00022917"/>
    </source>
</evidence>
<dbReference type="PRINTS" id="PR00315">
    <property type="entry name" value="ELONGATNFCT"/>
</dbReference>
<evidence type="ECO:0000256" key="6">
    <source>
        <dbReference type="ARBA" id="ARBA00025162"/>
    </source>
</evidence>
<dbReference type="FunFam" id="3.40.50.300:FF:000019">
    <property type="entry name" value="Translation initiation factor IF-2"/>
    <property type="match status" value="1"/>
</dbReference>
<dbReference type="Gene3D" id="3.40.50.300">
    <property type="entry name" value="P-loop containing nucleotide triphosphate hydrolases"/>
    <property type="match status" value="1"/>
</dbReference>
<comment type="function">
    <text evidence="6 8">One of the essential components for the initiation of protein synthesis. Protects formylmethionyl-tRNA from spontaneous hydrolysis and promotes its binding to the 30S ribosomal subunits. Also involved in the hydrolysis of GTP during the formation of the 70S ribosomal complex.</text>
</comment>
<evidence type="ECO:0000256" key="1">
    <source>
        <dbReference type="ARBA" id="ARBA00007733"/>
    </source>
</evidence>
<dbReference type="Pfam" id="PF00009">
    <property type="entry name" value="GTP_EFTU"/>
    <property type="match status" value="1"/>
</dbReference>
<dbReference type="InterPro" id="IPR036925">
    <property type="entry name" value="TIF_IF2_dom3_sf"/>
</dbReference>
<dbReference type="InterPro" id="IPR053905">
    <property type="entry name" value="EF-G-like_DII"/>
</dbReference>
<keyword evidence="2 8" id="KW-0396">Initiation factor</keyword>
<dbReference type="PANTHER" id="PTHR43381:SF5">
    <property type="entry name" value="TR-TYPE G DOMAIN-CONTAINING PROTEIN"/>
    <property type="match status" value="1"/>
</dbReference>
<dbReference type="Gene3D" id="3.40.50.10050">
    <property type="entry name" value="Translation initiation factor IF- 2, domain 3"/>
    <property type="match status" value="1"/>
</dbReference>
<dbReference type="CDD" id="cd03702">
    <property type="entry name" value="IF2_mtIF2_II"/>
    <property type="match status" value="1"/>
</dbReference>
<gene>
    <name evidence="8 10" type="primary">infB</name>
</gene>
<comment type="caution">
    <text evidence="8">Lacks conserved residue(s) required for the propagation of feature annotation.</text>
</comment>
<evidence type="ECO:0000313" key="10">
    <source>
        <dbReference type="EMBL" id="AXI96116.1"/>
    </source>
</evidence>
<dbReference type="CDD" id="cd01887">
    <property type="entry name" value="IF2_eIF5B"/>
    <property type="match status" value="1"/>
</dbReference>
<dbReference type="GeneID" id="37622790"/>
<name>A0A345U6N0_9FLOR</name>
<dbReference type="GO" id="GO:0005829">
    <property type="term" value="C:cytosol"/>
    <property type="evidence" value="ECO:0007669"/>
    <property type="project" value="TreeGrafter"/>
</dbReference>
<dbReference type="InterPro" id="IPR015760">
    <property type="entry name" value="TIF_IF2"/>
</dbReference>
<dbReference type="EMBL" id="MH396009">
    <property type="protein sequence ID" value="AXI96116.1"/>
    <property type="molecule type" value="Genomic_DNA"/>
</dbReference>
<dbReference type="FunFam" id="2.40.30.10:FF:000008">
    <property type="entry name" value="Translation initiation factor IF-2"/>
    <property type="match status" value="1"/>
</dbReference>
<dbReference type="Pfam" id="PF22042">
    <property type="entry name" value="EF-G_D2"/>
    <property type="match status" value="1"/>
</dbReference>
<dbReference type="GO" id="GO:0003924">
    <property type="term" value="F:GTPase activity"/>
    <property type="evidence" value="ECO:0007669"/>
    <property type="project" value="UniProtKB-UniRule"/>
</dbReference>
<dbReference type="RefSeq" id="YP_009510443.1">
    <property type="nucleotide sequence ID" value="NC_039139.1"/>
</dbReference>
<dbReference type="GO" id="GO:0003743">
    <property type="term" value="F:translation initiation factor activity"/>
    <property type="evidence" value="ECO:0007669"/>
    <property type="project" value="UniProtKB-UniRule"/>
</dbReference>
<keyword evidence="10" id="KW-0150">Chloroplast</keyword>
<comment type="subcellular location">
    <subcellularLocation>
        <location evidence="8">Plastid</location>
        <location evidence="8">Chloroplast</location>
    </subcellularLocation>
</comment>
<feature type="domain" description="Tr-type G" evidence="9">
    <location>
        <begin position="243"/>
        <end position="420"/>
    </location>
</feature>
<dbReference type="InterPro" id="IPR005225">
    <property type="entry name" value="Small_GTP-bd"/>
</dbReference>
<dbReference type="InterPro" id="IPR027417">
    <property type="entry name" value="P-loop_NTPase"/>
</dbReference>
<evidence type="ECO:0000256" key="3">
    <source>
        <dbReference type="ARBA" id="ARBA00022741"/>
    </source>
</evidence>
<reference evidence="10" key="1">
    <citation type="journal article" date="2018" name="J. Phycol.">
        <title>Organellar genomics: a useful tool to study evolutionary relationships and molecular evolution in Gracilariaceae (Rhodophyta).</title>
        <authorList>
            <person name="Iha C."/>
            <person name="Grassa C.J."/>
            <person name="de M Lyra G."/>
            <person name="Davis C.C."/>
            <person name="Verbruggen H."/>
            <person name="Oliveira M.C."/>
        </authorList>
    </citation>
    <scope>NUCLEOTIDE SEQUENCE</scope>
</reference>